<comment type="caution">
    <text evidence="12">The sequence shown here is derived from an EMBL/GenBank/DDBJ whole genome shotgun (WGS) entry which is preliminary data.</text>
</comment>
<evidence type="ECO:0000256" key="8">
    <source>
        <dbReference type="ARBA" id="ARBA00023180"/>
    </source>
</evidence>
<evidence type="ECO:0000259" key="10">
    <source>
        <dbReference type="Pfam" id="PF00060"/>
    </source>
</evidence>
<dbReference type="AlphaFoldDB" id="A0A2J7PWK7"/>
<feature type="transmembrane region" description="Helical" evidence="9">
    <location>
        <begin position="661"/>
        <end position="683"/>
    </location>
</feature>
<dbReference type="Pfam" id="PF00060">
    <property type="entry name" value="Lig_chan"/>
    <property type="match status" value="1"/>
</dbReference>
<sequence length="688" mass="78633">MSCSISDQTLLSFDKMNMWTFLWLMYGVLQAAFGLPPTYQPKQLTAVQLHIASCVRTLALRHFPTGRPVSVSTPSNYLQATNATPSEDNQRMVNFVLRALNDMTRWPILIFTSDILADETLEEVVIPHSYIIFLWPQQDERIYDTIKTQMQDQQQNPSWNPRAKFLVVVIGHDSEPHMSVARHICKILWEIGKIRNVVVLIPSSHEPSTMNFTPRMQMEGIKTFDLYTFFPYTAENCGKVTDVIIIDEWLLQKNGRFDRDADLFPPKIPDDFMGCPVRVSTIGFEPFVVLTHNHTQEDGSILYNIRGLFIDIFVESMVRMNTSVVFLSPEIDVSMTSFLKALTDQMEGLSDITVGFVPALPVTLLPGFVHTISYAGVIFTMFVPCPSRIHSMSKLFSIFTLPVWLTLALTVLLTSATFWCLESKSRRSESREPSTLTSIFVSVYNAWAILMAVSVPKMPNTWTHRILFLFYVCFSFAMVTVFQTFFVSYLVEPGYGKAITTMQEALESDLLEGYLPIIRNFMEALDYEYYDLSFPDSRRVKCFDLVECTMRMITKRDIFIANAEPYVKYIATVIGAVDYTKVICHVDDSSIYIQGVGLLHKGSPFLDGINKFMRRYVEVGIMEKIWADTYFMGHLQSMGFNEFVQDSTGECFVFTIHHLSAAFLILILGHIFSCIVFICEVIYKRASK</sequence>
<dbReference type="EMBL" id="NEVH01020889">
    <property type="protein sequence ID" value="PNF20710.1"/>
    <property type="molecule type" value="Genomic_DNA"/>
</dbReference>
<evidence type="ECO:0000256" key="2">
    <source>
        <dbReference type="ARBA" id="ARBA00008685"/>
    </source>
</evidence>
<comment type="subcellular location">
    <subcellularLocation>
        <location evidence="1">Cell membrane</location>
        <topology evidence="1">Multi-pass membrane protein</topology>
    </subcellularLocation>
</comment>
<protein>
    <recommendedName>
        <fullName evidence="14">Ionotropic glutamate receptor C-terminal domain-containing protein</fullName>
    </recommendedName>
</protein>
<evidence type="ECO:0000256" key="7">
    <source>
        <dbReference type="ARBA" id="ARBA00023170"/>
    </source>
</evidence>
<evidence type="ECO:0000256" key="9">
    <source>
        <dbReference type="SAM" id="Phobius"/>
    </source>
</evidence>
<feature type="transmembrane region" description="Helical" evidence="9">
    <location>
        <begin position="395"/>
        <end position="416"/>
    </location>
</feature>
<proteinExistence type="inferred from homology"/>
<dbReference type="GO" id="GO:0015276">
    <property type="term" value="F:ligand-gated monoatomic ion channel activity"/>
    <property type="evidence" value="ECO:0007669"/>
    <property type="project" value="InterPro"/>
</dbReference>
<keyword evidence="3" id="KW-1003">Cell membrane</keyword>
<dbReference type="PANTHER" id="PTHR42643">
    <property type="entry name" value="IONOTROPIC RECEPTOR 20A-RELATED"/>
    <property type="match status" value="1"/>
</dbReference>
<keyword evidence="13" id="KW-1185">Reference proteome</keyword>
<dbReference type="Proteomes" id="UP000235965">
    <property type="component" value="Unassembled WGS sequence"/>
</dbReference>
<dbReference type="InterPro" id="IPR001320">
    <property type="entry name" value="Iontro_rcpt_C"/>
</dbReference>
<keyword evidence="5 9" id="KW-1133">Transmembrane helix</keyword>
<evidence type="ECO:0000256" key="3">
    <source>
        <dbReference type="ARBA" id="ARBA00022475"/>
    </source>
</evidence>
<dbReference type="Pfam" id="PF24061">
    <property type="entry name" value="LBD_receptor"/>
    <property type="match status" value="1"/>
</dbReference>
<accession>A0A2J7PWK7</accession>
<keyword evidence="4 9" id="KW-0812">Transmembrane</keyword>
<dbReference type="FunCoup" id="A0A2J7PWK7">
    <property type="interactions" value="87"/>
</dbReference>
<evidence type="ECO:0000313" key="13">
    <source>
        <dbReference type="Proteomes" id="UP000235965"/>
    </source>
</evidence>
<name>A0A2J7PWK7_9NEOP</name>
<dbReference type="Gene3D" id="1.10.287.70">
    <property type="match status" value="1"/>
</dbReference>
<feature type="transmembrane region" description="Helical" evidence="9">
    <location>
        <begin position="436"/>
        <end position="455"/>
    </location>
</feature>
<dbReference type="InParanoid" id="A0A2J7PWK7"/>
<comment type="similarity">
    <text evidence="2">Belongs to the glutamate-gated ion channel (TC 1.A.10.1) family.</text>
</comment>
<feature type="domain" description="Ionotropic glutamate receptor C-terminal" evidence="10">
    <location>
        <begin position="401"/>
        <end position="669"/>
    </location>
</feature>
<dbReference type="OrthoDB" id="6430908at2759"/>
<reference evidence="12 13" key="1">
    <citation type="submission" date="2017-12" db="EMBL/GenBank/DDBJ databases">
        <title>Hemimetabolous genomes reveal molecular basis of termite eusociality.</title>
        <authorList>
            <person name="Harrison M.C."/>
            <person name="Jongepier E."/>
            <person name="Robertson H.M."/>
            <person name="Arning N."/>
            <person name="Bitard-Feildel T."/>
            <person name="Chao H."/>
            <person name="Childers C.P."/>
            <person name="Dinh H."/>
            <person name="Doddapaneni H."/>
            <person name="Dugan S."/>
            <person name="Gowin J."/>
            <person name="Greiner C."/>
            <person name="Han Y."/>
            <person name="Hu H."/>
            <person name="Hughes D.S.T."/>
            <person name="Huylmans A.-K."/>
            <person name="Kemena C."/>
            <person name="Kremer L.P.M."/>
            <person name="Lee S.L."/>
            <person name="Lopez-Ezquerra A."/>
            <person name="Mallet L."/>
            <person name="Monroy-Kuhn J.M."/>
            <person name="Moser A."/>
            <person name="Murali S.C."/>
            <person name="Muzny D.M."/>
            <person name="Otani S."/>
            <person name="Piulachs M.-D."/>
            <person name="Poelchau M."/>
            <person name="Qu J."/>
            <person name="Schaub F."/>
            <person name="Wada-Katsumata A."/>
            <person name="Worley K.C."/>
            <person name="Xie Q."/>
            <person name="Ylla G."/>
            <person name="Poulsen M."/>
            <person name="Gibbs R.A."/>
            <person name="Schal C."/>
            <person name="Richards S."/>
            <person name="Belles X."/>
            <person name="Korb J."/>
            <person name="Bornberg-Bauer E."/>
        </authorList>
    </citation>
    <scope>NUCLEOTIDE SEQUENCE [LARGE SCALE GENOMIC DNA]</scope>
    <source>
        <tissue evidence="12">Whole body</tissue>
    </source>
</reference>
<dbReference type="GO" id="GO:0050906">
    <property type="term" value="P:detection of stimulus involved in sensory perception"/>
    <property type="evidence" value="ECO:0007669"/>
    <property type="project" value="UniProtKB-ARBA"/>
</dbReference>
<evidence type="ECO:0000259" key="11">
    <source>
        <dbReference type="Pfam" id="PF24061"/>
    </source>
</evidence>
<evidence type="ECO:0000256" key="5">
    <source>
        <dbReference type="ARBA" id="ARBA00022989"/>
    </source>
</evidence>
<dbReference type="GO" id="GO:0005886">
    <property type="term" value="C:plasma membrane"/>
    <property type="evidence" value="ECO:0007669"/>
    <property type="project" value="UniProtKB-SubCell"/>
</dbReference>
<dbReference type="STRING" id="105785.A0A2J7PWK7"/>
<evidence type="ECO:0000256" key="6">
    <source>
        <dbReference type="ARBA" id="ARBA00023136"/>
    </source>
</evidence>
<keyword evidence="8" id="KW-0325">Glycoprotein</keyword>
<evidence type="ECO:0008006" key="14">
    <source>
        <dbReference type="Google" id="ProtNLM"/>
    </source>
</evidence>
<feature type="transmembrane region" description="Helical" evidence="9">
    <location>
        <begin position="364"/>
        <end position="383"/>
    </location>
</feature>
<dbReference type="InterPro" id="IPR052192">
    <property type="entry name" value="Insect_Ionotropic_Sensory_Rcpt"/>
</dbReference>
<feature type="domain" description="Putative ionotropic receptor ligand binding" evidence="11">
    <location>
        <begin position="82"/>
        <end position="268"/>
    </location>
</feature>
<dbReference type="PANTHER" id="PTHR42643:SF24">
    <property type="entry name" value="IONOTROPIC RECEPTOR 60A"/>
    <property type="match status" value="1"/>
</dbReference>
<keyword evidence="6 9" id="KW-0472">Membrane</keyword>
<evidence type="ECO:0000256" key="4">
    <source>
        <dbReference type="ARBA" id="ARBA00022692"/>
    </source>
</evidence>
<evidence type="ECO:0000256" key="1">
    <source>
        <dbReference type="ARBA" id="ARBA00004651"/>
    </source>
</evidence>
<gene>
    <name evidence="12" type="ORF">B7P43_G17656</name>
</gene>
<evidence type="ECO:0000313" key="12">
    <source>
        <dbReference type="EMBL" id="PNF20710.1"/>
    </source>
</evidence>
<dbReference type="InterPro" id="IPR056198">
    <property type="entry name" value="LBD_receptor"/>
</dbReference>
<keyword evidence="7" id="KW-0675">Receptor</keyword>
<feature type="transmembrane region" description="Helical" evidence="9">
    <location>
        <begin position="467"/>
        <end position="491"/>
    </location>
</feature>
<organism evidence="12 13">
    <name type="scientific">Cryptotermes secundus</name>
    <dbReference type="NCBI Taxonomy" id="105785"/>
    <lineage>
        <taxon>Eukaryota</taxon>
        <taxon>Metazoa</taxon>
        <taxon>Ecdysozoa</taxon>
        <taxon>Arthropoda</taxon>
        <taxon>Hexapoda</taxon>
        <taxon>Insecta</taxon>
        <taxon>Pterygota</taxon>
        <taxon>Neoptera</taxon>
        <taxon>Polyneoptera</taxon>
        <taxon>Dictyoptera</taxon>
        <taxon>Blattodea</taxon>
        <taxon>Blattoidea</taxon>
        <taxon>Termitoidae</taxon>
        <taxon>Kalotermitidae</taxon>
        <taxon>Cryptotermitinae</taxon>
        <taxon>Cryptotermes</taxon>
    </lineage>
</organism>